<evidence type="ECO:0000256" key="1">
    <source>
        <dbReference type="SAM" id="MobiDB-lite"/>
    </source>
</evidence>
<gene>
    <name evidence="2" type="ORF">VP01_10087g1</name>
</gene>
<name>A0A0L6VWJ1_9BASI</name>
<dbReference type="Proteomes" id="UP000037035">
    <property type="component" value="Unassembled WGS sequence"/>
</dbReference>
<dbReference type="EMBL" id="LAVV01000096">
    <property type="protein sequence ID" value="KNZ64645.1"/>
    <property type="molecule type" value="Genomic_DNA"/>
</dbReference>
<feature type="non-terminal residue" evidence="2">
    <location>
        <position position="1"/>
    </location>
</feature>
<dbReference type="STRING" id="27349.A0A0L6VWJ1"/>
<dbReference type="OrthoDB" id="2414509at2759"/>
<feature type="region of interest" description="Disordered" evidence="1">
    <location>
        <begin position="86"/>
        <end position="107"/>
    </location>
</feature>
<comment type="caution">
    <text evidence="2">The sequence shown here is derived from an EMBL/GenBank/DDBJ whole genome shotgun (WGS) entry which is preliminary data.</text>
</comment>
<accession>A0A0L6VWJ1</accession>
<reference evidence="2 3" key="1">
    <citation type="submission" date="2015-08" db="EMBL/GenBank/DDBJ databases">
        <title>Next Generation Sequencing and Analysis of the Genome of Puccinia sorghi L Schw, the Causal Agent of Maize Common Rust.</title>
        <authorList>
            <person name="Rochi L."/>
            <person name="Burguener G."/>
            <person name="Darino M."/>
            <person name="Turjanski A."/>
            <person name="Kreff E."/>
            <person name="Dieguez M.J."/>
            <person name="Sacco F."/>
        </authorList>
    </citation>
    <scope>NUCLEOTIDE SEQUENCE [LARGE SCALE GENOMIC DNA]</scope>
    <source>
        <strain evidence="2 3">RO10H11247</strain>
    </source>
</reference>
<proteinExistence type="predicted"/>
<sequence>TLEERGLPADLEQGSLLMLVIHQKYKKVHTKSISTGFGLTDEDQKAGISTINEKLESMCPNYHVLRNLMGGQAFINPCFKVYAQADNKPAKSSPSEPSGNEIRRSDMEINNDYVFISTSS</sequence>
<dbReference type="AlphaFoldDB" id="A0A0L6VWJ1"/>
<protein>
    <submittedName>
        <fullName evidence="2">Uncharacterized protein</fullName>
    </submittedName>
</protein>
<evidence type="ECO:0000313" key="2">
    <source>
        <dbReference type="EMBL" id="KNZ64645.1"/>
    </source>
</evidence>
<evidence type="ECO:0000313" key="3">
    <source>
        <dbReference type="Proteomes" id="UP000037035"/>
    </source>
</evidence>
<keyword evidence="3" id="KW-1185">Reference proteome</keyword>
<dbReference type="VEuPathDB" id="FungiDB:VP01_10087g1"/>
<organism evidence="2 3">
    <name type="scientific">Puccinia sorghi</name>
    <dbReference type="NCBI Taxonomy" id="27349"/>
    <lineage>
        <taxon>Eukaryota</taxon>
        <taxon>Fungi</taxon>
        <taxon>Dikarya</taxon>
        <taxon>Basidiomycota</taxon>
        <taxon>Pucciniomycotina</taxon>
        <taxon>Pucciniomycetes</taxon>
        <taxon>Pucciniales</taxon>
        <taxon>Pucciniaceae</taxon>
        <taxon>Puccinia</taxon>
    </lineage>
</organism>